<dbReference type="PANTHER" id="PTHR24123:SF33">
    <property type="entry name" value="PROTEIN HOS4"/>
    <property type="match status" value="1"/>
</dbReference>
<evidence type="ECO:0000256" key="3">
    <source>
        <dbReference type="PROSITE-ProRule" id="PRU00023"/>
    </source>
</evidence>
<dbReference type="SUPFAM" id="SSF48403">
    <property type="entry name" value="Ankyrin repeat"/>
    <property type="match status" value="1"/>
</dbReference>
<comment type="caution">
    <text evidence="4">The sequence shown here is derived from an EMBL/GenBank/DDBJ whole genome shotgun (WGS) entry which is preliminary data.</text>
</comment>
<dbReference type="InterPro" id="IPR036770">
    <property type="entry name" value="Ankyrin_rpt-contain_sf"/>
</dbReference>
<dbReference type="PANTHER" id="PTHR24123">
    <property type="entry name" value="ANKYRIN REPEAT-CONTAINING"/>
    <property type="match status" value="1"/>
</dbReference>
<keyword evidence="1" id="KW-0677">Repeat</keyword>
<protein>
    <recommendedName>
        <fullName evidence="6">F-box domain-containing protein</fullName>
    </recommendedName>
</protein>
<organism evidence="4 5">
    <name type="scientific">Bionectria ochroleuca</name>
    <name type="common">Gliocladium roseum</name>
    <dbReference type="NCBI Taxonomy" id="29856"/>
    <lineage>
        <taxon>Eukaryota</taxon>
        <taxon>Fungi</taxon>
        <taxon>Dikarya</taxon>
        <taxon>Ascomycota</taxon>
        <taxon>Pezizomycotina</taxon>
        <taxon>Sordariomycetes</taxon>
        <taxon>Hypocreomycetidae</taxon>
        <taxon>Hypocreales</taxon>
        <taxon>Bionectriaceae</taxon>
        <taxon>Clonostachys</taxon>
    </lineage>
</organism>
<dbReference type="Gene3D" id="1.25.40.20">
    <property type="entry name" value="Ankyrin repeat-containing domain"/>
    <property type="match status" value="2"/>
</dbReference>
<name>A0A8H7NC81_BIOOC</name>
<feature type="repeat" description="ANK" evidence="3">
    <location>
        <begin position="117"/>
        <end position="149"/>
    </location>
</feature>
<reference evidence="4" key="1">
    <citation type="submission" date="2020-10" db="EMBL/GenBank/DDBJ databases">
        <title>High-Quality Genome Resource of Clonostachys rosea strain S41 by Oxford Nanopore Long-Read Sequencing.</title>
        <authorList>
            <person name="Wang H."/>
        </authorList>
    </citation>
    <scope>NUCLEOTIDE SEQUENCE</scope>
    <source>
        <strain evidence="4">S41</strain>
    </source>
</reference>
<evidence type="ECO:0000313" key="4">
    <source>
        <dbReference type="EMBL" id="KAF9753191.1"/>
    </source>
</evidence>
<dbReference type="SMART" id="SM00248">
    <property type="entry name" value="ANK"/>
    <property type="match status" value="5"/>
</dbReference>
<dbReference type="InterPro" id="IPR002110">
    <property type="entry name" value="Ankyrin_rpt"/>
</dbReference>
<dbReference type="PROSITE" id="PS50088">
    <property type="entry name" value="ANK_REPEAT"/>
    <property type="match status" value="1"/>
</dbReference>
<evidence type="ECO:0000313" key="5">
    <source>
        <dbReference type="Proteomes" id="UP000616885"/>
    </source>
</evidence>
<dbReference type="Proteomes" id="UP000616885">
    <property type="component" value="Unassembled WGS sequence"/>
</dbReference>
<accession>A0A8H7NC81</accession>
<dbReference type="AlphaFoldDB" id="A0A8H7NC81"/>
<dbReference type="Pfam" id="PF12796">
    <property type="entry name" value="Ank_2"/>
    <property type="match status" value="1"/>
</dbReference>
<evidence type="ECO:0000256" key="1">
    <source>
        <dbReference type="ARBA" id="ARBA00022737"/>
    </source>
</evidence>
<evidence type="ECO:0008006" key="6">
    <source>
        <dbReference type="Google" id="ProtNLM"/>
    </source>
</evidence>
<keyword evidence="2 3" id="KW-0040">ANK repeat</keyword>
<dbReference type="InterPro" id="IPR051165">
    <property type="entry name" value="Multifunctional_ANK_Repeat"/>
</dbReference>
<evidence type="ECO:0000256" key="2">
    <source>
        <dbReference type="ARBA" id="ARBA00023043"/>
    </source>
</evidence>
<proteinExistence type="predicted"/>
<gene>
    <name evidence="4" type="ORF">IM811_011949</name>
</gene>
<dbReference type="PROSITE" id="PS50297">
    <property type="entry name" value="ANK_REP_REGION"/>
    <property type="match status" value="1"/>
</dbReference>
<sequence>MGAPILTLPMEVLLQIAEQTWFSGPCSEKPARDHAALIRTCRGLYQALNADLYKKTKMMSPLMEYCVVWAIRNGRLCTIKRAHVNGADLTMSVETNIETEPRSMYSGVLQPRRLRRANYSLIHVAVLHGDLEIINYLLDHGANVHAPSFGLCICPKVCWQKDFQAQYPLHFLFCHTEEGRRLEIAEKLISKGAHLVAENTSAIPQLAKFTQGHLLESLIKKKDNDSLAGVLHLAVQMQNLSLVTQLYKSPLNESITRATDWEGRTALHMAVNSFNWKEEIVRFFLQQNRASMLTRDSKGFTPLYFAAISICSPKLVDLLLQHRDALDERASAHFREIFFTIYNFRHETTNHLDIAQQLINAWLKPLHDISAYHNPLYAALLKTKWRIALRLIRDGIDLPSWGSSYRKRGTVAIWPSLIACLSSFHPEQTEFVDAIVRTGCDLNPQSSP</sequence>
<dbReference type="EMBL" id="JADCTT010000004">
    <property type="protein sequence ID" value="KAF9753191.1"/>
    <property type="molecule type" value="Genomic_DNA"/>
</dbReference>
<dbReference type="Pfam" id="PF00023">
    <property type="entry name" value="Ank"/>
    <property type="match status" value="1"/>
</dbReference>